<comment type="caution">
    <text evidence="5">The sequence shown here is derived from an EMBL/GenBank/DDBJ whole genome shotgun (WGS) entry which is preliminary data.</text>
</comment>
<evidence type="ECO:0000259" key="4">
    <source>
        <dbReference type="PROSITE" id="PS50862"/>
    </source>
</evidence>
<dbReference type="GO" id="GO:0006427">
    <property type="term" value="P:histidyl-tRNA aminoacylation"/>
    <property type="evidence" value="ECO:0007669"/>
    <property type="project" value="TreeGrafter"/>
</dbReference>
<name>A0A7C3MH17_DICTH</name>
<feature type="binding site" evidence="3">
    <location>
        <position position="89"/>
    </location>
    <ligand>
        <name>L-histidine</name>
        <dbReference type="ChEBI" id="CHEBI:57595"/>
    </ligand>
</feature>
<sequence>MKSINIENIIRKELELWGYTEIRIPIVSENLWGNENLLFFEKNGKLLSLRPEMTSEILRNIKRENFPIRLFYMGPVFSLNGYSIEEKFQIGWELIYSPSLWRDLEILLTIKNIFKKIGIENYIIEISNTNIWNFLRKYIKEEEIKSLKNLLLIKDYVSLMEYLEKLSLSTNVLNDIKKLLFFEDSYSFYDKDLNDELKSLNSFKRELINLGYSSESILINPAFIRPFEYYNGLIFEVYLEDMKQALGGGGSYVATNKNGEKIFGTGFAFVEEDLLKNINDHNQKINKKYYVCSEKDFHKIQKLIEEERRKGNIAVFVPKELEGLNIKELEKDGEIILIENL</sequence>
<evidence type="ECO:0000313" key="5">
    <source>
        <dbReference type="EMBL" id="HFX12870.1"/>
    </source>
</evidence>
<dbReference type="GO" id="GO:0005737">
    <property type="term" value="C:cytoplasm"/>
    <property type="evidence" value="ECO:0007669"/>
    <property type="project" value="InterPro"/>
</dbReference>
<dbReference type="Gene3D" id="3.30.930.10">
    <property type="entry name" value="Bira Bifunctional Protein, Domain 2"/>
    <property type="match status" value="1"/>
</dbReference>
<comment type="subunit">
    <text evidence="1">Homodimer.</text>
</comment>
<keyword evidence="5" id="KW-0328">Glycosyltransferase</keyword>
<evidence type="ECO:0000256" key="3">
    <source>
        <dbReference type="PIRSR" id="PIRSR001549-1"/>
    </source>
</evidence>
<accession>A0A7C3MH17</accession>
<organism evidence="5">
    <name type="scientific">Dictyoglomus thermophilum</name>
    <dbReference type="NCBI Taxonomy" id="14"/>
    <lineage>
        <taxon>Bacteria</taxon>
        <taxon>Pseudomonadati</taxon>
        <taxon>Dictyoglomota</taxon>
        <taxon>Dictyoglomia</taxon>
        <taxon>Dictyoglomales</taxon>
        <taxon>Dictyoglomaceae</taxon>
        <taxon>Dictyoglomus</taxon>
    </lineage>
</organism>
<dbReference type="EMBL" id="DTIN01000009">
    <property type="protein sequence ID" value="HFX12870.1"/>
    <property type="molecule type" value="Genomic_DNA"/>
</dbReference>
<dbReference type="Pfam" id="PF13393">
    <property type="entry name" value="tRNA-synt_His"/>
    <property type="match status" value="1"/>
</dbReference>
<dbReference type="InterPro" id="IPR006195">
    <property type="entry name" value="aa-tRNA-synth_II"/>
</dbReference>
<feature type="binding site" evidence="3">
    <location>
        <begin position="52"/>
        <end position="54"/>
    </location>
    <ligand>
        <name>L-histidine</name>
        <dbReference type="ChEBI" id="CHEBI:57595"/>
    </ligand>
</feature>
<feature type="domain" description="Aminoacyl-transfer RNA synthetases class-II family profile" evidence="4">
    <location>
        <begin position="5"/>
        <end position="77"/>
    </location>
</feature>
<dbReference type="GO" id="GO:0004821">
    <property type="term" value="F:histidine-tRNA ligase activity"/>
    <property type="evidence" value="ECO:0007669"/>
    <property type="project" value="TreeGrafter"/>
</dbReference>
<dbReference type="SUPFAM" id="SSF55681">
    <property type="entry name" value="Class II aaRS and biotin synthetases"/>
    <property type="match status" value="1"/>
</dbReference>
<dbReference type="GO" id="GO:0016757">
    <property type="term" value="F:glycosyltransferase activity"/>
    <property type="evidence" value="ECO:0007669"/>
    <property type="project" value="UniProtKB-KW"/>
</dbReference>
<dbReference type="InterPro" id="IPR045864">
    <property type="entry name" value="aa-tRNA-synth_II/BPL/LPL"/>
</dbReference>
<protein>
    <recommendedName>
        <fullName evidence="2">Histidine--tRNA ligase</fullName>
    </recommendedName>
</protein>
<dbReference type="PROSITE" id="PS50862">
    <property type="entry name" value="AA_TRNA_LIGASE_II"/>
    <property type="match status" value="1"/>
</dbReference>
<evidence type="ECO:0000256" key="1">
    <source>
        <dbReference type="ARBA" id="ARBA00011738"/>
    </source>
</evidence>
<gene>
    <name evidence="5" type="ORF">ENW00_01765</name>
</gene>
<evidence type="ECO:0000256" key="2">
    <source>
        <dbReference type="ARBA" id="ARBA00017399"/>
    </source>
</evidence>
<dbReference type="PANTHER" id="PTHR43707:SF1">
    <property type="entry name" value="HISTIDINE--TRNA LIGASE, MITOCHONDRIAL-RELATED"/>
    <property type="match status" value="1"/>
</dbReference>
<feature type="binding site" evidence="3">
    <location>
        <position position="225"/>
    </location>
    <ligand>
        <name>L-histidine</name>
        <dbReference type="ChEBI" id="CHEBI:57595"/>
    </ligand>
</feature>
<feature type="binding site" evidence="3">
    <location>
        <begin position="229"/>
        <end position="230"/>
    </location>
    <ligand>
        <name>L-histidine</name>
        <dbReference type="ChEBI" id="CHEBI:57595"/>
    </ligand>
</feature>
<proteinExistence type="predicted"/>
<dbReference type="InterPro" id="IPR041715">
    <property type="entry name" value="HisRS-like_core"/>
</dbReference>
<reference evidence="5" key="1">
    <citation type="journal article" date="2020" name="mSystems">
        <title>Genome- and Community-Level Interaction Insights into Carbon Utilization and Element Cycling Functions of Hydrothermarchaeota in Hydrothermal Sediment.</title>
        <authorList>
            <person name="Zhou Z."/>
            <person name="Liu Y."/>
            <person name="Xu W."/>
            <person name="Pan J."/>
            <person name="Luo Z.H."/>
            <person name="Li M."/>
        </authorList>
    </citation>
    <scope>NUCLEOTIDE SEQUENCE [LARGE SCALE GENOMIC DNA]</scope>
    <source>
        <strain evidence="5">SpSt-81</strain>
    </source>
</reference>
<dbReference type="PIRSF" id="PIRSF001549">
    <property type="entry name" value="His-tRNA_synth"/>
    <property type="match status" value="1"/>
</dbReference>
<keyword evidence="5" id="KW-0808">Transferase</keyword>
<dbReference type="AlphaFoldDB" id="A0A7C3MH17"/>
<dbReference type="InterPro" id="IPR004516">
    <property type="entry name" value="HisRS/HisZ"/>
</dbReference>
<feature type="binding site" evidence="3">
    <location>
        <position position="93"/>
    </location>
    <ligand>
        <name>L-histidine</name>
        <dbReference type="ChEBI" id="CHEBI:57595"/>
    </ligand>
</feature>
<dbReference type="PANTHER" id="PTHR43707">
    <property type="entry name" value="HISTIDYL-TRNA SYNTHETASE"/>
    <property type="match status" value="1"/>
</dbReference>